<dbReference type="PROSITE" id="PS51746">
    <property type="entry name" value="PPM_2"/>
    <property type="match status" value="1"/>
</dbReference>
<keyword evidence="6" id="KW-0732">Signal</keyword>
<feature type="signal peptide" evidence="6">
    <location>
        <begin position="1"/>
        <end position="26"/>
    </location>
</feature>
<evidence type="ECO:0000256" key="3">
    <source>
        <dbReference type="ARBA" id="ARBA00022801"/>
    </source>
</evidence>
<sequence>MNLLRLPLTLALASLLSLTLPSPASTCSPPTPPTPNLTYKASIKAVRGHRPYMEDEFIVSPGSKFVGVFDGHGGSKVSQYLRDELYGKFKEKCKGGGIEEVVEALKDSFKEVDSEVQSVKKWSYQGSTAVVCYMHDDEETGEVTIVSANVGDSRAVLSRGGKAKDLTVDHKPNDKREKARIKKLGGKVSWFGFRDNKGKPIPGSGVYRINGNLAVARAIGDRTETPFVSSEVEVLNYKVEEGDEFIVLASDGVWDVMTSEETVDFVHQMLRGSVGALPSGEGTRKAVLKMSDWAMKEGDDSDIIQKALSMRKKKMAKYLVEESMRRGSSDNICAIVLWLERGEGVSRSDTSAKN</sequence>
<comment type="subcellular location">
    <subcellularLocation>
        <location evidence="1">Membrane</location>
        <topology evidence="1">Peripheral membrane protein</topology>
    </subcellularLocation>
</comment>
<dbReference type="CDD" id="cd00143">
    <property type="entry name" value="PP2Cc"/>
    <property type="match status" value="1"/>
</dbReference>
<evidence type="ECO:0000259" key="7">
    <source>
        <dbReference type="PROSITE" id="PS51746"/>
    </source>
</evidence>
<dbReference type="PANTHER" id="PTHR47992">
    <property type="entry name" value="PROTEIN PHOSPHATASE"/>
    <property type="match status" value="1"/>
</dbReference>
<dbReference type="Pfam" id="PF00481">
    <property type="entry name" value="PP2C"/>
    <property type="match status" value="1"/>
</dbReference>
<dbReference type="OrthoDB" id="10264738at2759"/>
<evidence type="ECO:0000256" key="1">
    <source>
        <dbReference type="ARBA" id="ARBA00004170"/>
    </source>
</evidence>
<dbReference type="InterPro" id="IPR036457">
    <property type="entry name" value="PPM-type-like_dom_sf"/>
</dbReference>
<dbReference type="AlphaFoldDB" id="A0A9W7FD66"/>
<dbReference type="SMART" id="SM00332">
    <property type="entry name" value="PP2Cc"/>
    <property type="match status" value="1"/>
</dbReference>
<keyword evidence="9" id="KW-1185">Reference proteome</keyword>
<feature type="chain" id="PRO_5040741407" description="PPM-type phosphatase domain-containing protein" evidence="6">
    <location>
        <begin position="27"/>
        <end position="354"/>
    </location>
</feature>
<gene>
    <name evidence="8" type="ORF">TrLO_g15327</name>
</gene>
<name>A0A9W7FD66_9STRA</name>
<dbReference type="GO" id="GO:0016020">
    <property type="term" value="C:membrane"/>
    <property type="evidence" value="ECO:0007669"/>
    <property type="project" value="UniProtKB-SubCell"/>
</dbReference>
<reference evidence="9" key="1">
    <citation type="journal article" date="2023" name="Commun. Biol.">
        <title>Genome analysis of Parmales, the sister group of diatoms, reveals the evolutionary specialization of diatoms from phago-mixotrophs to photoautotrophs.</title>
        <authorList>
            <person name="Ban H."/>
            <person name="Sato S."/>
            <person name="Yoshikawa S."/>
            <person name="Yamada K."/>
            <person name="Nakamura Y."/>
            <person name="Ichinomiya M."/>
            <person name="Sato N."/>
            <person name="Blanc-Mathieu R."/>
            <person name="Endo H."/>
            <person name="Kuwata A."/>
            <person name="Ogata H."/>
        </authorList>
    </citation>
    <scope>NUCLEOTIDE SEQUENCE [LARGE SCALE GENOMIC DNA]</scope>
    <source>
        <strain evidence="9">NIES 3700</strain>
    </source>
</reference>
<keyword evidence="3 5" id="KW-0378">Hydrolase</keyword>
<dbReference type="InterPro" id="IPR000222">
    <property type="entry name" value="PP2C_BS"/>
</dbReference>
<keyword evidence="2" id="KW-0479">Metal-binding</keyword>
<dbReference type="Gene3D" id="3.60.40.10">
    <property type="entry name" value="PPM-type phosphatase domain"/>
    <property type="match status" value="1"/>
</dbReference>
<comment type="caution">
    <text evidence="8">The sequence shown here is derived from an EMBL/GenBank/DDBJ whole genome shotgun (WGS) entry which is preliminary data.</text>
</comment>
<evidence type="ECO:0000313" key="8">
    <source>
        <dbReference type="EMBL" id="GMI09973.1"/>
    </source>
</evidence>
<dbReference type="GO" id="GO:0004722">
    <property type="term" value="F:protein serine/threonine phosphatase activity"/>
    <property type="evidence" value="ECO:0007669"/>
    <property type="project" value="InterPro"/>
</dbReference>
<dbReference type="InterPro" id="IPR015655">
    <property type="entry name" value="PP2C"/>
</dbReference>
<dbReference type="EMBL" id="BRXW01000144">
    <property type="protein sequence ID" value="GMI09973.1"/>
    <property type="molecule type" value="Genomic_DNA"/>
</dbReference>
<feature type="domain" description="PPM-type phosphatase" evidence="7">
    <location>
        <begin position="40"/>
        <end position="339"/>
    </location>
</feature>
<dbReference type="Proteomes" id="UP001165122">
    <property type="component" value="Unassembled WGS sequence"/>
</dbReference>
<accession>A0A9W7FD66</accession>
<evidence type="ECO:0000256" key="2">
    <source>
        <dbReference type="ARBA" id="ARBA00022723"/>
    </source>
</evidence>
<evidence type="ECO:0000256" key="5">
    <source>
        <dbReference type="RuleBase" id="RU003465"/>
    </source>
</evidence>
<evidence type="ECO:0000256" key="4">
    <source>
        <dbReference type="ARBA" id="ARBA00022912"/>
    </source>
</evidence>
<evidence type="ECO:0000256" key="6">
    <source>
        <dbReference type="SAM" id="SignalP"/>
    </source>
</evidence>
<dbReference type="InterPro" id="IPR001932">
    <property type="entry name" value="PPM-type_phosphatase-like_dom"/>
</dbReference>
<organism evidence="8 9">
    <name type="scientific">Triparma laevis f. longispina</name>
    <dbReference type="NCBI Taxonomy" id="1714387"/>
    <lineage>
        <taxon>Eukaryota</taxon>
        <taxon>Sar</taxon>
        <taxon>Stramenopiles</taxon>
        <taxon>Ochrophyta</taxon>
        <taxon>Bolidophyceae</taxon>
        <taxon>Parmales</taxon>
        <taxon>Triparmaceae</taxon>
        <taxon>Triparma</taxon>
    </lineage>
</organism>
<keyword evidence="4 5" id="KW-0904">Protein phosphatase</keyword>
<protein>
    <recommendedName>
        <fullName evidence="7">PPM-type phosphatase domain-containing protein</fullName>
    </recommendedName>
</protein>
<evidence type="ECO:0000313" key="9">
    <source>
        <dbReference type="Proteomes" id="UP001165122"/>
    </source>
</evidence>
<dbReference type="GO" id="GO:0046872">
    <property type="term" value="F:metal ion binding"/>
    <property type="evidence" value="ECO:0007669"/>
    <property type="project" value="UniProtKB-KW"/>
</dbReference>
<comment type="similarity">
    <text evidence="5">Belongs to the PP2C family.</text>
</comment>
<proteinExistence type="inferred from homology"/>
<dbReference type="PROSITE" id="PS01032">
    <property type="entry name" value="PPM_1"/>
    <property type="match status" value="1"/>
</dbReference>
<dbReference type="SUPFAM" id="SSF81606">
    <property type="entry name" value="PP2C-like"/>
    <property type="match status" value="1"/>
</dbReference>